<dbReference type="KEGG" id="ttq:NIES37_20760"/>
<dbReference type="AlphaFoldDB" id="A0A1Z4MXG3"/>
<gene>
    <name evidence="1" type="ORF">NIES37_20760</name>
</gene>
<keyword evidence="2" id="KW-1185">Reference proteome</keyword>
<reference evidence="1 2" key="1">
    <citation type="submission" date="2017-06" db="EMBL/GenBank/DDBJ databases">
        <title>Genome sequencing of cyanobaciteial culture collection at National Institute for Environmental Studies (NIES).</title>
        <authorList>
            <person name="Hirose Y."/>
            <person name="Shimura Y."/>
            <person name="Fujisawa T."/>
            <person name="Nakamura Y."/>
            <person name="Kawachi M."/>
        </authorList>
    </citation>
    <scope>NUCLEOTIDE SEQUENCE [LARGE SCALE GENOMIC DNA]</scope>
    <source>
        <strain evidence="1 2">NIES-37</strain>
    </source>
</reference>
<evidence type="ECO:0000313" key="2">
    <source>
        <dbReference type="Proteomes" id="UP000218785"/>
    </source>
</evidence>
<evidence type="ECO:0000313" key="1">
    <source>
        <dbReference type="EMBL" id="BAY98128.1"/>
    </source>
</evidence>
<sequence length="77" mass="8853">MSLRAEISGAQQLQSSAIASLGDVIPIQIMFATDKFFVGNIYNLLVYQISYRCRALNHVSRSFFKMVLRVKRWRNAI</sequence>
<name>A0A1Z4MXG3_9CYAN</name>
<accession>A0A1Z4MXG3</accession>
<proteinExistence type="predicted"/>
<protein>
    <submittedName>
        <fullName evidence="1">Uncharacterized protein</fullName>
    </submittedName>
</protein>
<organism evidence="1 2">
    <name type="scientific">Tolypothrix tenuis PCC 7101</name>
    <dbReference type="NCBI Taxonomy" id="231146"/>
    <lineage>
        <taxon>Bacteria</taxon>
        <taxon>Bacillati</taxon>
        <taxon>Cyanobacteriota</taxon>
        <taxon>Cyanophyceae</taxon>
        <taxon>Nostocales</taxon>
        <taxon>Tolypothrichaceae</taxon>
        <taxon>Tolypothrix</taxon>
    </lineage>
</organism>
<dbReference type="EMBL" id="AP018248">
    <property type="protein sequence ID" value="BAY98128.1"/>
    <property type="molecule type" value="Genomic_DNA"/>
</dbReference>
<dbReference type="Proteomes" id="UP000218785">
    <property type="component" value="Chromosome"/>
</dbReference>